<feature type="region of interest" description="Disordered" evidence="1">
    <location>
        <begin position="1"/>
        <end position="36"/>
    </location>
</feature>
<organism evidence="3 4">
    <name type="scientific">Gymnodinialimonas ceratoperidinii</name>
    <dbReference type="NCBI Taxonomy" id="2856823"/>
    <lineage>
        <taxon>Bacteria</taxon>
        <taxon>Pseudomonadati</taxon>
        <taxon>Pseudomonadota</taxon>
        <taxon>Alphaproteobacteria</taxon>
        <taxon>Rhodobacterales</taxon>
        <taxon>Paracoccaceae</taxon>
        <taxon>Gymnodinialimonas</taxon>
    </lineage>
</organism>
<evidence type="ECO:0000313" key="4">
    <source>
        <dbReference type="Proteomes" id="UP000825009"/>
    </source>
</evidence>
<sequence length="245" mass="24979">MASTGFTTVAAPPSRPQALTAIQDDAPPRDAPVTRVGGWTVPAATAPSPYAIAPMLPTPASVSAPPLALQNLTDVAGDALPDLDANLQTLLGTASSTALTAPGTVLAQASTATAQVVAQQLAAALSAGSIDADSPLELALDPPELGRVRMMMSEVAGVMTLTIHAERPETADLMRRHLDLLAQEFAEAGLDSPSVHISQDGADTPDGRDQDDPFAAPVTTEAAAADDARSHPRESTADGGLDLRL</sequence>
<proteinExistence type="predicted"/>
<feature type="domain" description="Flagellar hook-length control protein-like C-terminal" evidence="2">
    <location>
        <begin position="136"/>
        <end position="204"/>
    </location>
</feature>
<keyword evidence="3" id="KW-0282">Flagellum</keyword>
<evidence type="ECO:0000256" key="1">
    <source>
        <dbReference type="SAM" id="MobiDB-lite"/>
    </source>
</evidence>
<dbReference type="CDD" id="cd17470">
    <property type="entry name" value="T3SS_Flik_C"/>
    <property type="match status" value="1"/>
</dbReference>
<dbReference type="Pfam" id="PF02120">
    <property type="entry name" value="Flg_hook"/>
    <property type="match status" value="1"/>
</dbReference>
<dbReference type="InterPro" id="IPR021136">
    <property type="entry name" value="Flagellar_hook_control-like_C"/>
</dbReference>
<reference evidence="3 4" key="1">
    <citation type="submission" date="2021-07" db="EMBL/GenBank/DDBJ databases">
        <title>A novel Jannaschia species isolated from marine dinoflagellate Ceratoperidinium margalefii.</title>
        <authorList>
            <person name="Jiang Y."/>
            <person name="Li Z."/>
        </authorList>
    </citation>
    <scope>NUCLEOTIDE SEQUENCE [LARGE SCALE GENOMIC DNA]</scope>
    <source>
        <strain evidence="3 4">J12C1-MA-4</strain>
    </source>
</reference>
<evidence type="ECO:0000259" key="2">
    <source>
        <dbReference type="Pfam" id="PF02120"/>
    </source>
</evidence>
<accession>A0A8F6TXS2</accession>
<feature type="compositionally biased region" description="Low complexity" evidence="1">
    <location>
        <begin position="215"/>
        <end position="225"/>
    </location>
</feature>
<gene>
    <name evidence="3" type="ORF">KYE46_01020</name>
</gene>
<dbReference type="AlphaFoldDB" id="A0A8F6TXS2"/>
<dbReference type="RefSeq" id="WP_219002831.1">
    <property type="nucleotide sequence ID" value="NZ_CP079194.1"/>
</dbReference>
<dbReference type="EMBL" id="CP079194">
    <property type="protein sequence ID" value="QXT39873.1"/>
    <property type="molecule type" value="Genomic_DNA"/>
</dbReference>
<feature type="compositionally biased region" description="Basic and acidic residues" evidence="1">
    <location>
        <begin position="226"/>
        <end position="245"/>
    </location>
</feature>
<keyword evidence="3" id="KW-0966">Cell projection</keyword>
<evidence type="ECO:0000313" key="3">
    <source>
        <dbReference type="EMBL" id="QXT39873.1"/>
    </source>
</evidence>
<name>A0A8F6TXS2_9RHOB</name>
<feature type="region of interest" description="Disordered" evidence="1">
    <location>
        <begin position="191"/>
        <end position="245"/>
    </location>
</feature>
<keyword evidence="4" id="KW-1185">Reference proteome</keyword>
<dbReference type="Proteomes" id="UP000825009">
    <property type="component" value="Chromosome"/>
</dbReference>
<dbReference type="KEGG" id="gce:KYE46_01020"/>
<keyword evidence="3" id="KW-0969">Cilium</keyword>
<protein>
    <submittedName>
        <fullName evidence="3">Flagellar hook-length control protein FliK</fullName>
    </submittedName>
</protein>